<dbReference type="InterPro" id="IPR003697">
    <property type="entry name" value="Maf-like"/>
</dbReference>
<comment type="catalytic activity">
    <reaction evidence="4">
        <text>UTP + H2O = UMP + diphosphate + H(+)</text>
        <dbReference type="Rhea" id="RHEA:29395"/>
        <dbReference type="ChEBI" id="CHEBI:15377"/>
        <dbReference type="ChEBI" id="CHEBI:15378"/>
        <dbReference type="ChEBI" id="CHEBI:33019"/>
        <dbReference type="ChEBI" id="CHEBI:46398"/>
        <dbReference type="ChEBI" id="CHEBI:57865"/>
        <dbReference type="EC" id="3.6.1.9"/>
    </reaction>
</comment>
<feature type="site" description="Important for substrate specificity" evidence="4">
    <location>
        <position position="156"/>
    </location>
</feature>
<dbReference type="GO" id="GO:0005737">
    <property type="term" value="C:cytoplasm"/>
    <property type="evidence" value="ECO:0007669"/>
    <property type="project" value="UniProtKB-SubCell"/>
</dbReference>
<feature type="site" description="Important for substrate specificity" evidence="4">
    <location>
        <position position="16"/>
    </location>
</feature>
<dbReference type="CDD" id="cd00555">
    <property type="entry name" value="Maf"/>
    <property type="match status" value="1"/>
</dbReference>
<dbReference type="GO" id="GO:0036218">
    <property type="term" value="F:dTTP diphosphatase activity"/>
    <property type="evidence" value="ECO:0007669"/>
    <property type="project" value="RHEA"/>
</dbReference>
<protein>
    <recommendedName>
        <fullName evidence="4">dTTP/UTP pyrophosphatase</fullName>
        <shortName evidence="4">dTTPase/UTPase</shortName>
        <ecNumber evidence="4">3.6.1.9</ecNumber>
    </recommendedName>
    <alternativeName>
        <fullName evidence="4">Nucleoside triphosphate pyrophosphatase</fullName>
    </alternativeName>
    <alternativeName>
        <fullName evidence="4">Nucleotide pyrophosphatase</fullName>
        <shortName evidence="4">Nucleotide PPase</shortName>
    </alternativeName>
</protein>
<accession>A0A4V2JCU4</accession>
<keyword evidence="2 4" id="KW-0378">Hydrolase</keyword>
<feature type="site" description="Important for substrate specificity" evidence="4">
    <location>
        <position position="74"/>
    </location>
</feature>
<dbReference type="GO" id="GO:0036221">
    <property type="term" value="F:UTP diphosphatase activity"/>
    <property type="evidence" value="ECO:0007669"/>
    <property type="project" value="RHEA"/>
</dbReference>
<gene>
    <name evidence="5" type="primary">maf</name>
    <name evidence="5" type="ORF">EYE42_02460</name>
</gene>
<comment type="similarity">
    <text evidence="4">Belongs to the Maf family. YhdE subfamily.</text>
</comment>
<dbReference type="RefSeq" id="WP_130989702.1">
    <property type="nucleotide sequence ID" value="NZ_SISK01000001.1"/>
</dbReference>
<dbReference type="EC" id="3.6.1.9" evidence="4"/>
<comment type="subcellular location">
    <subcellularLocation>
        <location evidence="4">Cytoplasm</location>
    </subcellularLocation>
</comment>
<dbReference type="PANTHER" id="PTHR43213:SF5">
    <property type="entry name" value="BIFUNCTIONAL DTTP_UTP PYROPHOSPHATASE_METHYLTRANSFERASE PROTEIN-RELATED"/>
    <property type="match status" value="1"/>
</dbReference>
<dbReference type="SUPFAM" id="SSF52972">
    <property type="entry name" value="ITPase-like"/>
    <property type="match status" value="1"/>
</dbReference>
<comment type="function">
    <text evidence="4">Nucleoside triphosphate pyrophosphatase that hydrolyzes dTTP and UTP. May have a dual role in cell division arrest and in preventing the incorporation of modified nucleotides into cellular nucleic acids.</text>
</comment>
<keyword evidence="3 4" id="KW-0546">Nucleotide metabolism</keyword>
<organism evidence="5 6">
    <name type="scientific">Paracoccus subflavus</name>
    <dbReference type="NCBI Taxonomy" id="2528244"/>
    <lineage>
        <taxon>Bacteria</taxon>
        <taxon>Pseudomonadati</taxon>
        <taxon>Pseudomonadota</taxon>
        <taxon>Alphaproteobacteria</taxon>
        <taxon>Rhodobacterales</taxon>
        <taxon>Paracoccaceae</taxon>
        <taxon>Paracoccus</taxon>
    </lineage>
</organism>
<feature type="active site" description="Proton acceptor" evidence="4">
    <location>
        <position position="73"/>
    </location>
</feature>
<comment type="caution">
    <text evidence="5">The sequence shown here is derived from an EMBL/GenBank/DDBJ whole genome shotgun (WGS) entry which is preliminary data.</text>
</comment>
<name>A0A4V2JCU4_9RHOB</name>
<reference evidence="5 6" key="1">
    <citation type="submission" date="2019-02" db="EMBL/GenBank/DDBJ databases">
        <title>Paracoccus subflavus sp. nov., isolated from marine sediment of the Pacific Ocean.</title>
        <authorList>
            <person name="Zhang G."/>
        </authorList>
    </citation>
    <scope>NUCLEOTIDE SEQUENCE [LARGE SCALE GENOMIC DNA]</scope>
    <source>
        <strain evidence="5 6">GY0581</strain>
    </source>
</reference>
<dbReference type="Gene3D" id="3.90.950.10">
    <property type="match status" value="1"/>
</dbReference>
<dbReference type="AlphaFoldDB" id="A0A4V2JCU4"/>
<dbReference type="Proteomes" id="UP000293520">
    <property type="component" value="Unassembled WGS sequence"/>
</dbReference>
<dbReference type="EMBL" id="SISK01000001">
    <property type="protein sequence ID" value="TBN44001.1"/>
    <property type="molecule type" value="Genomic_DNA"/>
</dbReference>
<proteinExistence type="inferred from homology"/>
<dbReference type="HAMAP" id="MF_00528">
    <property type="entry name" value="Maf"/>
    <property type="match status" value="1"/>
</dbReference>
<comment type="cofactor">
    <cofactor evidence="1 4">
        <name>a divalent metal cation</name>
        <dbReference type="ChEBI" id="CHEBI:60240"/>
    </cofactor>
</comment>
<dbReference type="OrthoDB" id="9807767at2"/>
<keyword evidence="4" id="KW-0963">Cytoplasm</keyword>
<keyword evidence="6" id="KW-1185">Reference proteome</keyword>
<dbReference type="PIRSF" id="PIRSF006305">
    <property type="entry name" value="Maf"/>
    <property type="match status" value="1"/>
</dbReference>
<comment type="catalytic activity">
    <reaction evidence="4">
        <text>dTTP + H2O = dTMP + diphosphate + H(+)</text>
        <dbReference type="Rhea" id="RHEA:28534"/>
        <dbReference type="ChEBI" id="CHEBI:15377"/>
        <dbReference type="ChEBI" id="CHEBI:15378"/>
        <dbReference type="ChEBI" id="CHEBI:33019"/>
        <dbReference type="ChEBI" id="CHEBI:37568"/>
        <dbReference type="ChEBI" id="CHEBI:63528"/>
        <dbReference type="EC" id="3.6.1.9"/>
    </reaction>
</comment>
<dbReference type="Pfam" id="PF02545">
    <property type="entry name" value="Maf"/>
    <property type="match status" value="1"/>
</dbReference>
<evidence type="ECO:0000256" key="4">
    <source>
        <dbReference type="HAMAP-Rule" id="MF_00528"/>
    </source>
</evidence>
<comment type="caution">
    <text evidence="4">Lacks conserved residue(s) required for the propagation of feature annotation.</text>
</comment>
<evidence type="ECO:0000313" key="6">
    <source>
        <dbReference type="Proteomes" id="UP000293520"/>
    </source>
</evidence>
<evidence type="ECO:0000256" key="3">
    <source>
        <dbReference type="ARBA" id="ARBA00023080"/>
    </source>
</evidence>
<dbReference type="NCBIfam" id="TIGR00172">
    <property type="entry name" value="maf"/>
    <property type="match status" value="1"/>
</dbReference>
<dbReference type="InterPro" id="IPR029001">
    <property type="entry name" value="ITPase-like_fam"/>
</dbReference>
<dbReference type="GO" id="GO:0009117">
    <property type="term" value="P:nucleotide metabolic process"/>
    <property type="evidence" value="ECO:0007669"/>
    <property type="project" value="UniProtKB-KW"/>
</dbReference>
<sequence length="197" mass="21085">MAVSCPRLILGSASPRRLQLLGQIGIVPDEIRSADIDETPLKGEAARDYVRRIARAKADAVEVPSGDVLICADTTVAVGRRILGKPMSRAEAGDFMRLMSGRRHRVLTAVVIRHAGTMRDRLVETIVRMRPIGAVELERYLDHGDWQGKAGAYAIQGAAAAFIPWIQGSFSSVVGLPLSETAAMLAASGITAGKDAR</sequence>
<evidence type="ECO:0000256" key="1">
    <source>
        <dbReference type="ARBA" id="ARBA00001968"/>
    </source>
</evidence>
<dbReference type="PANTHER" id="PTHR43213">
    <property type="entry name" value="BIFUNCTIONAL DTTP/UTP PYROPHOSPHATASE/METHYLTRANSFERASE PROTEIN-RELATED"/>
    <property type="match status" value="1"/>
</dbReference>
<evidence type="ECO:0000313" key="5">
    <source>
        <dbReference type="EMBL" id="TBN44001.1"/>
    </source>
</evidence>
<evidence type="ECO:0000256" key="2">
    <source>
        <dbReference type="ARBA" id="ARBA00022801"/>
    </source>
</evidence>